<dbReference type="InterPro" id="IPR006143">
    <property type="entry name" value="RND_pump_MFP"/>
</dbReference>
<evidence type="ECO:0000313" key="8">
    <source>
        <dbReference type="EMBL" id="TMQ51711.1"/>
    </source>
</evidence>
<organism evidence="8 9">
    <name type="scientific">Eiseniibacteriota bacterium</name>
    <dbReference type="NCBI Taxonomy" id="2212470"/>
    <lineage>
        <taxon>Bacteria</taxon>
        <taxon>Candidatus Eiseniibacteriota</taxon>
    </lineage>
</organism>
<dbReference type="Proteomes" id="UP000320184">
    <property type="component" value="Unassembled WGS sequence"/>
</dbReference>
<dbReference type="GO" id="GO:0015562">
    <property type="term" value="F:efflux transmembrane transporter activity"/>
    <property type="evidence" value="ECO:0007669"/>
    <property type="project" value="TreeGrafter"/>
</dbReference>
<dbReference type="InterPro" id="IPR058625">
    <property type="entry name" value="MdtA-like_BSH"/>
</dbReference>
<dbReference type="InterPro" id="IPR058624">
    <property type="entry name" value="MdtA-like_HH"/>
</dbReference>
<evidence type="ECO:0000259" key="6">
    <source>
        <dbReference type="Pfam" id="PF25917"/>
    </source>
</evidence>
<proteinExistence type="inferred from homology"/>
<feature type="domain" description="Multidrug resistance protein MdtA-like barrel-sandwich hybrid" evidence="6">
    <location>
        <begin position="77"/>
        <end position="215"/>
    </location>
</feature>
<keyword evidence="4" id="KW-1133">Transmembrane helix</keyword>
<feature type="compositionally biased region" description="Gly residues" evidence="3">
    <location>
        <begin position="491"/>
        <end position="511"/>
    </location>
</feature>
<dbReference type="EMBL" id="VBOT01000058">
    <property type="protein sequence ID" value="TMQ51711.1"/>
    <property type="molecule type" value="Genomic_DNA"/>
</dbReference>
<evidence type="ECO:0000256" key="1">
    <source>
        <dbReference type="ARBA" id="ARBA00009477"/>
    </source>
</evidence>
<dbReference type="GO" id="GO:1990281">
    <property type="term" value="C:efflux pump complex"/>
    <property type="evidence" value="ECO:0007669"/>
    <property type="project" value="TreeGrafter"/>
</dbReference>
<accession>A0A538SK22</accession>
<dbReference type="SUPFAM" id="SSF111369">
    <property type="entry name" value="HlyD-like secretion proteins"/>
    <property type="match status" value="1"/>
</dbReference>
<dbReference type="Pfam" id="PF25876">
    <property type="entry name" value="HH_MFP_RND"/>
    <property type="match status" value="1"/>
</dbReference>
<keyword evidence="2" id="KW-0175">Coiled coil</keyword>
<name>A0A538SK22_UNCEI</name>
<dbReference type="Gene3D" id="1.10.287.470">
    <property type="entry name" value="Helix hairpin bin"/>
    <property type="match status" value="1"/>
</dbReference>
<dbReference type="NCBIfam" id="TIGR01730">
    <property type="entry name" value="RND_mfp"/>
    <property type="match status" value="1"/>
</dbReference>
<dbReference type="Gene3D" id="2.40.420.20">
    <property type="match status" value="1"/>
</dbReference>
<evidence type="ECO:0000313" key="9">
    <source>
        <dbReference type="Proteomes" id="UP000320184"/>
    </source>
</evidence>
<feature type="domain" description="CusB-like beta-barrel" evidence="7">
    <location>
        <begin position="230"/>
        <end position="302"/>
    </location>
</feature>
<feature type="coiled-coil region" evidence="2">
    <location>
        <begin position="118"/>
        <end position="183"/>
    </location>
</feature>
<dbReference type="Gene3D" id="2.40.50.100">
    <property type="match status" value="1"/>
</dbReference>
<dbReference type="PANTHER" id="PTHR30469">
    <property type="entry name" value="MULTIDRUG RESISTANCE PROTEIN MDTA"/>
    <property type="match status" value="1"/>
</dbReference>
<dbReference type="Pfam" id="PF25917">
    <property type="entry name" value="BSH_RND"/>
    <property type="match status" value="1"/>
</dbReference>
<dbReference type="AlphaFoldDB" id="A0A538SK22"/>
<keyword evidence="4" id="KW-0812">Transmembrane</keyword>
<sequence>MPSTRVVASRWKPAAGGPFLSRQRWIAAAVIVVIALAAVWGVKSRSRRDAPRYRTAPVERGPIESLVSATGTVRPVEQVEVGSQVSGTVYRLFADYNDRVRKGQVLCQLEPSSFRARVAQAEAAVARAEAAVKDARRQLERARELIVQNYVSQAEVEAAEVQLEQRQAELKQARAQLQAARVDDENSTIRAPIDGVVIARAVDLGQTVAASLQAPRLFVIANDLSQMQVETRIDEADIGSIHPGLPARFTVDAFPDFPFRGQVAQVRLEPIVEQGVVTYTTIIRTQNPDLKLRPGMTANVSVLVARSDDALKVPNAALRFRPPAVGKARGGLARAEVSPGGRGARAGGSEAARGGLGREDSRDGPGSESREAAGARGGERGSGVGTDSSGEAPGRRRRMAQGRDGPWRGRAGMRAGGSPADSGAGIEQRLKPGSVYVLRDGKPVAVDLEEGLTDGAYTEVRSGELHPGDLVVVGLEVTASGANLQPPPGMGGPSFGPGGGRGGGRGGGGRR</sequence>
<feature type="domain" description="Multidrug resistance protein MdtA-like alpha-helical hairpin" evidence="5">
    <location>
        <begin position="119"/>
        <end position="183"/>
    </location>
</feature>
<evidence type="ECO:0000259" key="5">
    <source>
        <dbReference type="Pfam" id="PF25876"/>
    </source>
</evidence>
<evidence type="ECO:0000259" key="7">
    <source>
        <dbReference type="Pfam" id="PF25954"/>
    </source>
</evidence>
<feature type="region of interest" description="Disordered" evidence="3">
    <location>
        <begin position="480"/>
        <end position="511"/>
    </location>
</feature>
<dbReference type="Gene3D" id="2.40.30.170">
    <property type="match status" value="1"/>
</dbReference>
<evidence type="ECO:0000256" key="4">
    <source>
        <dbReference type="SAM" id="Phobius"/>
    </source>
</evidence>
<feature type="region of interest" description="Disordered" evidence="3">
    <location>
        <begin position="327"/>
        <end position="427"/>
    </location>
</feature>
<dbReference type="Pfam" id="PF25954">
    <property type="entry name" value="Beta-barrel_RND_2"/>
    <property type="match status" value="1"/>
</dbReference>
<protein>
    <submittedName>
        <fullName evidence="8">Efflux RND transporter periplasmic adaptor subunit</fullName>
    </submittedName>
</protein>
<dbReference type="InterPro" id="IPR058792">
    <property type="entry name" value="Beta-barrel_RND_2"/>
</dbReference>
<evidence type="ECO:0000256" key="2">
    <source>
        <dbReference type="SAM" id="Coils"/>
    </source>
</evidence>
<keyword evidence="4" id="KW-0472">Membrane</keyword>
<comment type="caution">
    <text evidence="8">The sequence shown here is derived from an EMBL/GenBank/DDBJ whole genome shotgun (WGS) entry which is preliminary data.</text>
</comment>
<feature type="compositionally biased region" description="Basic and acidic residues" evidence="3">
    <location>
        <begin position="356"/>
        <end position="379"/>
    </location>
</feature>
<evidence type="ECO:0000256" key="3">
    <source>
        <dbReference type="SAM" id="MobiDB-lite"/>
    </source>
</evidence>
<feature type="transmembrane region" description="Helical" evidence="4">
    <location>
        <begin position="25"/>
        <end position="42"/>
    </location>
</feature>
<dbReference type="PANTHER" id="PTHR30469:SF33">
    <property type="entry name" value="SLR1207 PROTEIN"/>
    <property type="match status" value="1"/>
</dbReference>
<reference evidence="8 9" key="1">
    <citation type="journal article" date="2019" name="Nat. Microbiol.">
        <title>Mediterranean grassland soil C-N compound turnover is dependent on rainfall and depth, and is mediated by genomically divergent microorganisms.</title>
        <authorList>
            <person name="Diamond S."/>
            <person name="Andeer P.F."/>
            <person name="Li Z."/>
            <person name="Crits-Christoph A."/>
            <person name="Burstein D."/>
            <person name="Anantharaman K."/>
            <person name="Lane K.R."/>
            <person name="Thomas B.C."/>
            <person name="Pan C."/>
            <person name="Northen T.R."/>
            <person name="Banfield J.F."/>
        </authorList>
    </citation>
    <scope>NUCLEOTIDE SEQUENCE [LARGE SCALE GENOMIC DNA]</scope>
    <source>
        <strain evidence="8">WS_3</strain>
    </source>
</reference>
<comment type="similarity">
    <text evidence="1">Belongs to the membrane fusion protein (MFP) (TC 8.A.1) family.</text>
</comment>
<gene>
    <name evidence="8" type="ORF">E6K73_05120</name>
</gene>